<dbReference type="Gene3D" id="2.60.200.20">
    <property type="match status" value="1"/>
</dbReference>
<dbReference type="SMART" id="SM00240">
    <property type="entry name" value="FHA"/>
    <property type="match status" value="1"/>
</dbReference>
<dbReference type="Proteomes" id="UP000029665">
    <property type="component" value="Unassembled WGS sequence"/>
</dbReference>
<feature type="compositionally biased region" description="Low complexity" evidence="6">
    <location>
        <begin position="14"/>
        <end position="33"/>
    </location>
</feature>
<comment type="caution">
    <text evidence="9">The sequence shown here is derived from an EMBL/GenBank/DDBJ whole genome shotgun (WGS) entry which is preliminary data.</text>
</comment>
<keyword evidence="3 4" id="KW-0067">ATP-binding</keyword>
<dbReference type="InterPro" id="IPR000719">
    <property type="entry name" value="Prot_kinase_dom"/>
</dbReference>
<dbReference type="InterPro" id="IPR011009">
    <property type="entry name" value="Kinase-like_dom_sf"/>
</dbReference>
<dbReference type="OrthoDB" id="10252171at2759"/>
<name>A0A060SPX9_PYCCI</name>
<evidence type="ECO:0000313" key="9">
    <source>
        <dbReference type="EMBL" id="CDO76221.1"/>
    </source>
</evidence>
<dbReference type="Pfam" id="PF00069">
    <property type="entry name" value="Pkinase"/>
    <property type="match status" value="1"/>
</dbReference>
<dbReference type="SUPFAM" id="SSF49879">
    <property type="entry name" value="SMAD/FHA domain"/>
    <property type="match status" value="1"/>
</dbReference>
<dbReference type="Pfam" id="PF00498">
    <property type="entry name" value="FHA"/>
    <property type="match status" value="1"/>
</dbReference>
<dbReference type="InterPro" id="IPR008984">
    <property type="entry name" value="SMAD_FHA_dom_sf"/>
</dbReference>
<evidence type="ECO:0000256" key="2">
    <source>
        <dbReference type="ARBA" id="ARBA00022741"/>
    </source>
</evidence>
<feature type="binding site" evidence="4">
    <location>
        <position position="195"/>
    </location>
    <ligand>
        <name>ATP</name>
        <dbReference type="ChEBI" id="CHEBI:30616"/>
    </ligand>
</feature>
<comment type="similarity">
    <text evidence="1">Belongs to the protein kinase superfamily. CAMK Ser/Thr protein kinase family. CHEK2 subfamily.</text>
</comment>
<dbReference type="SUPFAM" id="SSF56112">
    <property type="entry name" value="Protein kinase-like (PK-like)"/>
    <property type="match status" value="1"/>
</dbReference>
<evidence type="ECO:0008006" key="11">
    <source>
        <dbReference type="Google" id="ProtNLM"/>
    </source>
</evidence>
<dbReference type="OMA" id="AKHEWID"/>
<dbReference type="PANTHER" id="PTHR24347">
    <property type="entry name" value="SERINE/THREONINE-PROTEIN KINASE"/>
    <property type="match status" value="1"/>
</dbReference>
<keyword evidence="5" id="KW-0723">Serine/threonine-protein kinase</keyword>
<organism evidence="9 10">
    <name type="scientific">Pycnoporus cinnabarinus</name>
    <name type="common">Cinnabar-red polypore</name>
    <name type="synonym">Trametes cinnabarina</name>
    <dbReference type="NCBI Taxonomy" id="5643"/>
    <lineage>
        <taxon>Eukaryota</taxon>
        <taxon>Fungi</taxon>
        <taxon>Dikarya</taxon>
        <taxon>Basidiomycota</taxon>
        <taxon>Agaricomycotina</taxon>
        <taxon>Agaricomycetes</taxon>
        <taxon>Polyporales</taxon>
        <taxon>Polyporaceae</taxon>
        <taxon>Trametes</taxon>
    </lineage>
</organism>
<evidence type="ECO:0000256" key="4">
    <source>
        <dbReference type="PROSITE-ProRule" id="PRU10141"/>
    </source>
</evidence>
<evidence type="ECO:0000256" key="1">
    <source>
        <dbReference type="ARBA" id="ARBA00005575"/>
    </source>
</evidence>
<dbReference type="STRING" id="5643.A0A060SPX9"/>
<protein>
    <recommendedName>
        <fullName evidence="11">Protein kinase domain-containing protein</fullName>
    </recommendedName>
</protein>
<evidence type="ECO:0000256" key="5">
    <source>
        <dbReference type="RuleBase" id="RU000304"/>
    </source>
</evidence>
<dbReference type="InterPro" id="IPR000253">
    <property type="entry name" value="FHA_dom"/>
</dbReference>
<sequence length="443" mass="50751">MAVQDDDMEGLSLATDSSTQPTTQPSQQASQPDGRADTTLWGILTPCNSTKDPINLHKLQPEFRIGRDPAQNDLTLKHPNISKRQCTLKWDQDETSGSSVIVKDHSKFGTYINGKRIPEDEWMLLHDGNELAFNTHKKQKNEENDFRYIYHHMAYSPPTGAVHHVYDLQYELGKGGFGTVMKALHKREGRWYAIKVIQTHKLQKQWAGMAIDNGVPLNEQTKYFIREINILKKLQNPYICQFKEVFIERSNIWIVHRDLKPENILLTKDYPPVVKVGDFGFAKVVDTLSVLKSQVGTQRYVAPEVLLLGPDGYGQTVDSWSVGIITLLMITMAFEIFVNDDVEQPLWVRVRDRRVDLNLLYGRVSQRGVDFVRDLVRYEPNERMTLIEACSHRWLVDREEPSFFESVMASDAPYQCDAYSPITIPTLHPHAIGGDRAYSSRFV</sequence>
<dbReference type="GO" id="GO:0004674">
    <property type="term" value="F:protein serine/threonine kinase activity"/>
    <property type="evidence" value="ECO:0007669"/>
    <property type="project" value="UniProtKB-KW"/>
</dbReference>
<dbReference type="InterPro" id="IPR008271">
    <property type="entry name" value="Ser/Thr_kinase_AS"/>
</dbReference>
<dbReference type="PROSITE" id="PS50011">
    <property type="entry name" value="PROTEIN_KINASE_DOM"/>
    <property type="match status" value="1"/>
</dbReference>
<keyword evidence="5" id="KW-0808">Transferase</keyword>
<reference evidence="9" key="1">
    <citation type="submission" date="2014-01" db="EMBL/GenBank/DDBJ databases">
        <title>The genome of the white-rot fungus Pycnoporus cinnabarinus: a basidiomycete model with a versatile arsenal for lignocellulosic biomass breakdown.</title>
        <authorList>
            <person name="Levasseur A."/>
            <person name="Lomascolo A."/>
            <person name="Ruiz-Duenas F.J."/>
            <person name="Uzan E."/>
            <person name="Piumi F."/>
            <person name="Kues U."/>
            <person name="Ram A.F.J."/>
            <person name="Murat C."/>
            <person name="Haon M."/>
            <person name="Benoit I."/>
            <person name="Arfi Y."/>
            <person name="Chevret D."/>
            <person name="Drula E."/>
            <person name="Kwon M.J."/>
            <person name="Gouret P."/>
            <person name="Lesage-Meessen L."/>
            <person name="Lombard V."/>
            <person name="Mariette J."/>
            <person name="Noirot C."/>
            <person name="Park J."/>
            <person name="Patyshakuliyeva A."/>
            <person name="Wieneger R.A.B."/>
            <person name="Wosten H.A.B."/>
            <person name="Martin F."/>
            <person name="Coutinho P.M."/>
            <person name="de Vries R."/>
            <person name="Martinez A.T."/>
            <person name="Klopp C."/>
            <person name="Pontarotti P."/>
            <person name="Henrissat B."/>
            <person name="Record E."/>
        </authorList>
    </citation>
    <scope>NUCLEOTIDE SEQUENCE [LARGE SCALE GENOMIC DNA]</scope>
    <source>
        <strain evidence="9">BRFM137</strain>
    </source>
</reference>
<dbReference type="InterPro" id="IPR017441">
    <property type="entry name" value="Protein_kinase_ATP_BS"/>
</dbReference>
<dbReference type="PROSITE" id="PS00107">
    <property type="entry name" value="PROTEIN_KINASE_ATP"/>
    <property type="match status" value="1"/>
</dbReference>
<keyword evidence="5" id="KW-0418">Kinase</keyword>
<evidence type="ECO:0000256" key="3">
    <source>
        <dbReference type="ARBA" id="ARBA00022840"/>
    </source>
</evidence>
<evidence type="ECO:0000256" key="6">
    <source>
        <dbReference type="SAM" id="MobiDB-lite"/>
    </source>
</evidence>
<keyword evidence="2 4" id="KW-0547">Nucleotide-binding</keyword>
<dbReference type="PROSITE" id="PS00108">
    <property type="entry name" value="PROTEIN_KINASE_ST"/>
    <property type="match status" value="1"/>
</dbReference>
<dbReference type="GO" id="GO:0005524">
    <property type="term" value="F:ATP binding"/>
    <property type="evidence" value="ECO:0007669"/>
    <property type="project" value="UniProtKB-UniRule"/>
</dbReference>
<dbReference type="Gene3D" id="1.10.510.10">
    <property type="entry name" value="Transferase(Phosphotransferase) domain 1"/>
    <property type="match status" value="1"/>
</dbReference>
<dbReference type="HOGENOM" id="CLU_000288_63_0_1"/>
<feature type="domain" description="Protein kinase" evidence="8">
    <location>
        <begin position="59"/>
        <end position="395"/>
    </location>
</feature>
<dbReference type="PROSITE" id="PS50006">
    <property type="entry name" value="FHA_DOMAIN"/>
    <property type="match status" value="1"/>
</dbReference>
<evidence type="ECO:0000313" key="10">
    <source>
        <dbReference type="Proteomes" id="UP000029665"/>
    </source>
</evidence>
<dbReference type="Gene3D" id="3.30.200.20">
    <property type="entry name" value="Phosphorylase Kinase, domain 1"/>
    <property type="match status" value="1"/>
</dbReference>
<feature type="region of interest" description="Disordered" evidence="6">
    <location>
        <begin position="1"/>
        <end position="39"/>
    </location>
</feature>
<keyword evidence="10" id="KW-1185">Reference proteome</keyword>
<accession>A0A060SPX9</accession>
<evidence type="ECO:0000259" key="8">
    <source>
        <dbReference type="PROSITE" id="PS50011"/>
    </source>
</evidence>
<proteinExistence type="inferred from homology"/>
<evidence type="ECO:0000259" key="7">
    <source>
        <dbReference type="PROSITE" id="PS50006"/>
    </source>
</evidence>
<dbReference type="SMART" id="SM00220">
    <property type="entry name" value="S_TKc"/>
    <property type="match status" value="1"/>
</dbReference>
<gene>
    <name evidence="9" type="ORF">BN946_scf184894.g10</name>
</gene>
<dbReference type="EMBL" id="CCBP010000350">
    <property type="protein sequence ID" value="CDO76221.1"/>
    <property type="molecule type" value="Genomic_DNA"/>
</dbReference>
<dbReference type="AlphaFoldDB" id="A0A060SPX9"/>
<feature type="domain" description="FHA" evidence="7">
    <location>
        <begin position="63"/>
        <end position="117"/>
    </location>
</feature>